<protein>
    <submittedName>
        <fullName evidence="2">Uncharacterized protein</fullName>
    </submittedName>
</protein>
<dbReference type="EMBL" id="CM008046">
    <property type="protein sequence ID" value="PAN05520.1"/>
    <property type="molecule type" value="Genomic_DNA"/>
</dbReference>
<feature type="region of interest" description="Disordered" evidence="1">
    <location>
        <begin position="1"/>
        <end position="79"/>
    </location>
</feature>
<proteinExistence type="predicted"/>
<dbReference type="Proteomes" id="UP000243499">
    <property type="component" value="Chromosome 1"/>
</dbReference>
<organism evidence="2">
    <name type="scientific">Panicum hallii</name>
    <dbReference type="NCBI Taxonomy" id="206008"/>
    <lineage>
        <taxon>Eukaryota</taxon>
        <taxon>Viridiplantae</taxon>
        <taxon>Streptophyta</taxon>
        <taxon>Embryophyta</taxon>
        <taxon>Tracheophyta</taxon>
        <taxon>Spermatophyta</taxon>
        <taxon>Magnoliopsida</taxon>
        <taxon>Liliopsida</taxon>
        <taxon>Poales</taxon>
        <taxon>Poaceae</taxon>
        <taxon>PACMAD clade</taxon>
        <taxon>Panicoideae</taxon>
        <taxon>Panicodae</taxon>
        <taxon>Paniceae</taxon>
        <taxon>Panicinae</taxon>
        <taxon>Panicum</taxon>
        <taxon>Panicum sect. Panicum</taxon>
    </lineage>
</organism>
<gene>
    <name evidence="2" type="ORF">PAHAL_1G235500</name>
</gene>
<reference evidence="2" key="1">
    <citation type="submission" date="2018-04" db="EMBL/GenBank/DDBJ databases">
        <title>WGS assembly of Panicum hallii.</title>
        <authorList>
            <person name="Lovell J."/>
            <person name="Jenkins J."/>
            <person name="Lowry D."/>
            <person name="Mamidi S."/>
            <person name="Sreedasyam A."/>
            <person name="Weng X."/>
            <person name="Barry K."/>
            <person name="Bonette J."/>
            <person name="Campitelli B."/>
            <person name="Daum C."/>
            <person name="Gordon S."/>
            <person name="Gould B."/>
            <person name="Lipzen A."/>
            <person name="Macqueen A."/>
            <person name="Palacio-Mejia J."/>
            <person name="Plott C."/>
            <person name="Shakirov E."/>
            <person name="Shu S."/>
            <person name="Yoshinaga Y."/>
            <person name="Zane M."/>
            <person name="Rokhsar D."/>
            <person name="Grimwood J."/>
            <person name="Schmutz J."/>
            <person name="Juenger T."/>
        </authorList>
    </citation>
    <scope>NUCLEOTIDE SEQUENCE [LARGE SCALE GENOMIC DNA]</scope>
    <source>
        <strain evidence="2">FIL2</strain>
    </source>
</reference>
<evidence type="ECO:0000256" key="1">
    <source>
        <dbReference type="SAM" id="MobiDB-lite"/>
    </source>
</evidence>
<feature type="compositionally biased region" description="Low complexity" evidence="1">
    <location>
        <begin position="1"/>
        <end position="16"/>
    </location>
</feature>
<dbReference type="AlphaFoldDB" id="A0A2S3GNR2"/>
<evidence type="ECO:0000313" key="2">
    <source>
        <dbReference type="EMBL" id="PAN05520.1"/>
    </source>
</evidence>
<dbReference type="Gramene" id="PAN05520">
    <property type="protein sequence ID" value="PAN05520"/>
    <property type="gene ID" value="PAHAL_1G235500"/>
</dbReference>
<sequence length="115" mass="11951">MTAEAGAPQPAAAARGEPSDAPPPRASGSRAKTSAATRGAPAAPRRRPCGGPPRAAGGERRRPRVGPPPPRAAVERGGRIQVRSCCLGTRKKRKVDAQRVTRDKSWSTFGLGKHG</sequence>
<accession>A0A2S3GNR2</accession>
<name>A0A2S3GNR2_9POAL</name>